<name>A0A3B0UWN5_9ZZZZ</name>
<dbReference type="InterPro" id="IPR029055">
    <property type="entry name" value="Ntn_hydrolases_N"/>
</dbReference>
<dbReference type="Pfam" id="PF01019">
    <property type="entry name" value="G_glu_transpept"/>
    <property type="match status" value="2"/>
</dbReference>
<evidence type="ECO:0000256" key="2">
    <source>
        <dbReference type="ARBA" id="ARBA00022801"/>
    </source>
</evidence>
<accession>A0A3B0UWN5</accession>
<sequence length="370" mass="40361">MLKTYTIATGNYETTLAAAEILDNGGNAYDAILAALFISFVSEPLLSSPGGGGYLLAHPHNAEAKIFDFFAQTPHNKEAIKKDFYPIQGDFGATQQEFHIGMAAAAIPGVPAGIFAIHHHYGSMPLPEIASIAINKAKQGMYVDKLHAEVIQILKPILKYSASALAVFSDANAQLLKCGDIKANPQLASFLDNLASNPKDWFYHDHPATSIVADMRENHGLLSKQDFATYGVIIRKPLITKINDWQILTNAKPTTGGFLITEQLKHALHSKKDNVNHKLINAMVYADKLKTTQPWQNSKGTSHMSIIDTDGNVASLTISNGEGCGYMVPNSGFMLNNFLGEEDINTGGFFNFQENTRMTSMMSPTILENN</sequence>
<gene>
    <name evidence="4" type="ORF">MNBD_GAMMA01-520</name>
</gene>
<dbReference type="PANTHER" id="PTHR43199">
    <property type="entry name" value="GLUTATHIONE HYDROLASE"/>
    <property type="match status" value="1"/>
</dbReference>
<dbReference type="PANTHER" id="PTHR43199:SF1">
    <property type="entry name" value="GLUTATHIONE HYDROLASE PROENZYME"/>
    <property type="match status" value="1"/>
</dbReference>
<protein>
    <submittedName>
        <fullName evidence="4">Gamma-glutamyltranspeptidase</fullName>
        <ecNumber evidence="4">2.3.2.2</ecNumber>
    </submittedName>
</protein>
<proteinExistence type="predicted"/>
<dbReference type="InterPro" id="IPR051792">
    <property type="entry name" value="GGT_bact"/>
</dbReference>
<evidence type="ECO:0000313" key="4">
    <source>
        <dbReference type="EMBL" id="VAW35575.1"/>
    </source>
</evidence>
<keyword evidence="2" id="KW-0378">Hydrolase</keyword>
<keyword evidence="1 4" id="KW-0808">Transferase</keyword>
<dbReference type="InterPro" id="IPR043137">
    <property type="entry name" value="GGT_ssub_C"/>
</dbReference>
<dbReference type="GO" id="GO:0103068">
    <property type="term" value="F:leukotriene C4 gamma-glutamyl transferase activity"/>
    <property type="evidence" value="ECO:0007669"/>
    <property type="project" value="UniProtKB-EC"/>
</dbReference>
<dbReference type="SUPFAM" id="SSF56235">
    <property type="entry name" value="N-terminal nucleophile aminohydrolases (Ntn hydrolases)"/>
    <property type="match status" value="1"/>
</dbReference>
<dbReference type="Gene3D" id="3.60.20.40">
    <property type="match status" value="1"/>
</dbReference>
<evidence type="ECO:0000256" key="3">
    <source>
        <dbReference type="ARBA" id="ARBA00023145"/>
    </source>
</evidence>
<feature type="non-terminal residue" evidence="4">
    <location>
        <position position="370"/>
    </location>
</feature>
<keyword evidence="3" id="KW-0865">Zymogen</keyword>
<dbReference type="GO" id="GO:0016787">
    <property type="term" value="F:hydrolase activity"/>
    <property type="evidence" value="ECO:0007669"/>
    <property type="project" value="UniProtKB-KW"/>
</dbReference>
<dbReference type="AlphaFoldDB" id="A0A3B0UWN5"/>
<dbReference type="EMBL" id="UOEW01000107">
    <property type="protein sequence ID" value="VAW35575.1"/>
    <property type="molecule type" value="Genomic_DNA"/>
</dbReference>
<keyword evidence="4" id="KW-0012">Acyltransferase</keyword>
<evidence type="ECO:0000256" key="1">
    <source>
        <dbReference type="ARBA" id="ARBA00022679"/>
    </source>
</evidence>
<reference evidence="4" key="1">
    <citation type="submission" date="2018-06" db="EMBL/GenBank/DDBJ databases">
        <authorList>
            <person name="Zhirakovskaya E."/>
        </authorList>
    </citation>
    <scope>NUCLEOTIDE SEQUENCE</scope>
</reference>
<dbReference type="EC" id="2.3.2.2" evidence="4"/>
<organism evidence="4">
    <name type="scientific">hydrothermal vent metagenome</name>
    <dbReference type="NCBI Taxonomy" id="652676"/>
    <lineage>
        <taxon>unclassified sequences</taxon>
        <taxon>metagenomes</taxon>
        <taxon>ecological metagenomes</taxon>
    </lineage>
</organism>
<dbReference type="PRINTS" id="PR01210">
    <property type="entry name" value="GGTRANSPTASE"/>
</dbReference>